<accession>A0ABN6XK73</accession>
<evidence type="ECO:0000256" key="1">
    <source>
        <dbReference type="ARBA" id="ARBA00023027"/>
    </source>
</evidence>
<dbReference type="PANTHER" id="PTHR43708">
    <property type="entry name" value="CONSERVED EXPRESSED OXIDOREDUCTASE (EUROFUNG)"/>
    <property type="match status" value="1"/>
</dbReference>
<evidence type="ECO:0000313" key="4">
    <source>
        <dbReference type="EMBL" id="BDZ44538.1"/>
    </source>
</evidence>
<keyword evidence="1" id="KW-0520">NAD</keyword>
<gene>
    <name evidence="4" type="ORF">GCM10025866_04470</name>
</gene>
<keyword evidence="5" id="KW-1185">Reference proteome</keyword>
<reference evidence="5" key="1">
    <citation type="journal article" date="2019" name="Int. J. Syst. Evol. Microbiol.">
        <title>The Global Catalogue of Microorganisms (GCM) 10K type strain sequencing project: providing services to taxonomists for standard genome sequencing and annotation.</title>
        <authorList>
            <consortium name="The Broad Institute Genomics Platform"/>
            <consortium name="The Broad Institute Genome Sequencing Center for Infectious Disease"/>
            <person name="Wu L."/>
            <person name="Ma J."/>
        </authorList>
    </citation>
    <scope>NUCLEOTIDE SEQUENCE [LARGE SCALE GENOMIC DNA]</scope>
    <source>
        <strain evidence="5">NBRC 108725</strain>
    </source>
</reference>
<dbReference type="SUPFAM" id="SSF55347">
    <property type="entry name" value="Glyceraldehyde-3-phosphate dehydrogenase-like, C-terminal domain"/>
    <property type="match status" value="1"/>
</dbReference>
<evidence type="ECO:0000259" key="2">
    <source>
        <dbReference type="Pfam" id="PF01408"/>
    </source>
</evidence>
<evidence type="ECO:0000259" key="3">
    <source>
        <dbReference type="Pfam" id="PF22725"/>
    </source>
</evidence>
<protein>
    <submittedName>
        <fullName evidence="4">Dehydrogenase</fullName>
    </submittedName>
</protein>
<feature type="domain" description="GFO/IDH/MocA-like oxidoreductase" evidence="3">
    <location>
        <begin position="134"/>
        <end position="246"/>
    </location>
</feature>
<dbReference type="SUPFAM" id="SSF51735">
    <property type="entry name" value="NAD(P)-binding Rossmann-fold domains"/>
    <property type="match status" value="1"/>
</dbReference>
<dbReference type="Pfam" id="PF22725">
    <property type="entry name" value="GFO_IDH_MocA_C3"/>
    <property type="match status" value="1"/>
</dbReference>
<feature type="domain" description="Gfo/Idh/MocA-like oxidoreductase N-terminal" evidence="2">
    <location>
        <begin position="5"/>
        <end position="122"/>
    </location>
</feature>
<dbReference type="Gene3D" id="3.30.360.10">
    <property type="entry name" value="Dihydrodipicolinate Reductase, domain 2"/>
    <property type="match status" value="1"/>
</dbReference>
<dbReference type="Pfam" id="PF01408">
    <property type="entry name" value="GFO_IDH_MocA"/>
    <property type="match status" value="1"/>
</dbReference>
<dbReference type="InterPro" id="IPR055170">
    <property type="entry name" value="GFO_IDH_MocA-like_dom"/>
</dbReference>
<proteinExistence type="predicted"/>
<dbReference type="RefSeq" id="WP_286277995.1">
    <property type="nucleotide sequence ID" value="NZ_AP027731.1"/>
</dbReference>
<name>A0ABN6XK73_9MICO</name>
<dbReference type="InterPro" id="IPR000683">
    <property type="entry name" value="Gfo/Idh/MocA-like_OxRdtase_N"/>
</dbReference>
<dbReference type="InterPro" id="IPR036291">
    <property type="entry name" value="NAD(P)-bd_dom_sf"/>
</dbReference>
<evidence type="ECO:0000313" key="5">
    <source>
        <dbReference type="Proteomes" id="UP001321498"/>
    </source>
</evidence>
<dbReference type="PANTHER" id="PTHR43708:SF8">
    <property type="entry name" value="OXIDOREDUCTASE"/>
    <property type="match status" value="1"/>
</dbReference>
<sequence>MSRHRVAIVGAGNVSDMHFRGYLEHPDRVDVVAAVDPMPERRAWVEETFGIPTFADIPALVAGADFDVAAVCTPSSVRLEAVGELAAAGKHMHVEKPMADGVEEARRIVQVAEDAGVLLAVDQNFRDHYSFGLARDAIRAGRIGAVRGIDHRELMWREVTGWRAEATHHALSVMGVHWFDGFRYLLDVDADWLVGTAWRSPSMEASGETDAVIHVRFGEVGVNYTQSFSSRFERVETIVLGETGTLAFGYDTLQIADADGVETIDNPCAGPGKPLSAYRSLERLLDAIDEGREPTNSGRDNLKTLSLLDAAYRSAATGETVEFTNGVLA</sequence>
<organism evidence="4 5">
    <name type="scientific">Naasia aerilata</name>
    <dbReference type="NCBI Taxonomy" id="1162966"/>
    <lineage>
        <taxon>Bacteria</taxon>
        <taxon>Bacillati</taxon>
        <taxon>Actinomycetota</taxon>
        <taxon>Actinomycetes</taxon>
        <taxon>Micrococcales</taxon>
        <taxon>Microbacteriaceae</taxon>
        <taxon>Naasia</taxon>
    </lineage>
</organism>
<dbReference type="Gene3D" id="3.40.50.720">
    <property type="entry name" value="NAD(P)-binding Rossmann-like Domain"/>
    <property type="match status" value="1"/>
</dbReference>
<dbReference type="InterPro" id="IPR051317">
    <property type="entry name" value="Gfo/Idh/MocA_oxidoreduct"/>
</dbReference>
<dbReference type="EMBL" id="AP027731">
    <property type="protein sequence ID" value="BDZ44538.1"/>
    <property type="molecule type" value="Genomic_DNA"/>
</dbReference>
<dbReference type="Proteomes" id="UP001321498">
    <property type="component" value="Chromosome"/>
</dbReference>